<dbReference type="Gene3D" id="3.30.420.40">
    <property type="match status" value="1"/>
</dbReference>
<dbReference type="EMBL" id="JARBDR010000560">
    <property type="protein sequence ID" value="KAJ8311138.1"/>
    <property type="molecule type" value="Genomic_DNA"/>
</dbReference>
<keyword evidence="5" id="KW-1185">Reference proteome</keyword>
<accession>A0ABQ9F162</accession>
<dbReference type="InterPro" id="IPR043129">
    <property type="entry name" value="ATPase_NBD"/>
</dbReference>
<dbReference type="PANTHER" id="PTHR14187">
    <property type="entry name" value="ALPHA KINASE/ELONGATION FACTOR 2 KINASE"/>
    <property type="match status" value="1"/>
</dbReference>
<evidence type="ECO:0000256" key="1">
    <source>
        <dbReference type="ARBA" id="ARBA00007381"/>
    </source>
</evidence>
<gene>
    <name evidence="4" type="ORF">KUTeg_011302</name>
</gene>
<evidence type="ECO:0000256" key="2">
    <source>
        <dbReference type="ARBA" id="ARBA00022741"/>
    </source>
</evidence>
<comment type="similarity">
    <text evidence="1">Belongs to the heat shock protein 70 family.</text>
</comment>
<keyword evidence="2" id="KW-0547">Nucleotide-binding</keyword>
<reference evidence="4 5" key="1">
    <citation type="submission" date="2022-12" db="EMBL/GenBank/DDBJ databases">
        <title>Chromosome-level genome of Tegillarca granosa.</title>
        <authorList>
            <person name="Kim J."/>
        </authorList>
    </citation>
    <scope>NUCLEOTIDE SEQUENCE [LARGE SCALE GENOMIC DNA]</scope>
    <source>
        <strain evidence="4">Teg-2019</strain>
        <tissue evidence="4">Adductor muscle</tissue>
    </source>
</reference>
<evidence type="ECO:0000313" key="5">
    <source>
        <dbReference type="Proteomes" id="UP001217089"/>
    </source>
</evidence>
<keyword evidence="3" id="KW-0067">ATP-binding</keyword>
<proteinExistence type="inferred from homology"/>
<dbReference type="SUPFAM" id="SSF53067">
    <property type="entry name" value="Actin-like ATPase domain"/>
    <property type="match status" value="2"/>
</dbReference>
<protein>
    <submittedName>
        <fullName evidence="4">Uncharacterized protein</fullName>
    </submittedName>
</protein>
<organism evidence="4 5">
    <name type="scientific">Tegillarca granosa</name>
    <name type="common">Malaysian cockle</name>
    <name type="synonym">Anadara granosa</name>
    <dbReference type="NCBI Taxonomy" id="220873"/>
    <lineage>
        <taxon>Eukaryota</taxon>
        <taxon>Metazoa</taxon>
        <taxon>Spiralia</taxon>
        <taxon>Lophotrochozoa</taxon>
        <taxon>Mollusca</taxon>
        <taxon>Bivalvia</taxon>
        <taxon>Autobranchia</taxon>
        <taxon>Pteriomorphia</taxon>
        <taxon>Arcoida</taxon>
        <taxon>Arcoidea</taxon>
        <taxon>Arcidae</taxon>
        <taxon>Tegillarca</taxon>
    </lineage>
</organism>
<dbReference type="Pfam" id="PF00012">
    <property type="entry name" value="HSP70"/>
    <property type="match status" value="1"/>
</dbReference>
<evidence type="ECO:0000313" key="4">
    <source>
        <dbReference type="EMBL" id="KAJ8311138.1"/>
    </source>
</evidence>
<dbReference type="InterPro" id="IPR013126">
    <property type="entry name" value="Hsp_70_fam"/>
</dbReference>
<dbReference type="Proteomes" id="UP001217089">
    <property type="component" value="Unassembled WGS sequence"/>
</dbReference>
<dbReference type="PANTHER" id="PTHR14187:SF5">
    <property type="entry name" value="HEAT SHOCK 70 KDA PROTEIN 12A"/>
    <property type="match status" value="1"/>
</dbReference>
<dbReference type="CDD" id="cd10229">
    <property type="entry name" value="ASKHA_NBD_HSP70_HSPA12"/>
    <property type="match status" value="1"/>
</dbReference>
<name>A0ABQ9F162_TEGGR</name>
<comment type="caution">
    <text evidence="4">The sequence shown here is derived from an EMBL/GenBank/DDBJ whole genome shotgun (WGS) entry which is preliminary data.</text>
</comment>
<sequence>MCINYMTCLSIIIDCSRNNDNTKYTAIDFGTTYSGYAFSSYDDFQKEPQKINANVWNAGAAALMSHKTPTALLLNTDQSFNSFGFEAETKYAELAEEDEEELDNLFYFHRFKMVLHKNPYFLRSKQLYPPSHPFSKHVTGFSLLISARFLEETGILLEKEVTQSNIQKALDANEKGKEVSALKVFSESIRYLKNHLFDSIKGKVIGIHESDLHYVITVPAIWDDSAKQFMREAACQAGIKTNQLSIALEPEAASIYCQHLNIEKSQECGQVTLKRTKAGTQYMVLDLGGGTADITVHERQYDNSLKELWPASGGPWGGKSIDDAFSEFVEDIFVSKSKDQTVLETLRQESMEDYIGLFREFEDQKTIDNIGKNQEKYP</sequence>
<evidence type="ECO:0000256" key="3">
    <source>
        <dbReference type="ARBA" id="ARBA00022840"/>
    </source>
</evidence>